<keyword evidence="1" id="KW-1133">Transmembrane helix</keyword>
<comment type="caution">
    <text evidence="2">The sequence shown here is derived from an EMBL/GenBank/DDBJ whole genome shotgun (WGS) entry which is preliminary data.</text>
</comment>
<dbReference type="Proteomes" id="UP000076962">
    <property type="component" value="Unassembled WGS sequence"/>
</dbReference>
<proteinExistence type="predicted"/>
<reference evidence="2 3" key="1">
    <citation type="submission" date="2016-05" db="EMBL/GenBank/DDBJ databases">
        <title>Single-cell genome of chain-forming Candidatus Thiomargarita nelsonii and comparison to other large sulfur-oxidizing bacteria.</title>
        <authorList>
            <person name="Winkel M."/>
            <person name="Salman V."/>
            <person name="Woyke T."/>
            <person name="Schulz-Vogt H."/>
            <person name="Richter M."/>
            <person name="Flood B."/>
            <person name="Bailey J."/>
            <person name="Amann R."/>
            <person name="Mussmann M."/>
        </authorList>
    </citation>
    <scope>NUCLEOTIDE SEQUENCE [LARGE SCALE GENOMIC DNA]</scope>
    <source>
        <strain evidence="2 3">THI036</strain>
    </source>
</reference>
<evidence type="ECO:0000313" key="3">
    <source>
        <dbReference type="Proteomes" id="UP000076962"/>
    </source>
</evidence>
<dbReference type="AlphaFoldDB" id="A0A176S0Y3"/>
<evidence type="ECO:0000313" key="2">
    <source>
        <dbReference type="EMBL" id="OAD21599.1"/>
    </source>
</evidence>
<dbReference type="EMBL" id="LUTY01001518">
    <property type="protein sequence ID" value="OAD21599.1"/>
    <property type="molecule type" value="Genomic_DNA"/>
</dbReference>
<evidence type="ECO:0000256" key="1">
    <source>
        <dbReference type="SAM" id="Phobius"/>
    </source>
</evidence>
<accession>A0A176S0Y3</accession>
<name>A0A176S0Y3_9GAMM</name>
<feature type="transmembrane region" description="Helical" evidence="1">
    <location>
        <begin position="19"/>
        <end position="38"/>
    </location>
</feature>
<keyword evidence="1" id="KW-0812">Transmembrane</keyword>
<keyword evidence="3" id="KW-1185">Reference proteome</keyword>
<keyword evidence="1" id="KW-0472">Membrane</keyword>
<gene>
    <name evidence="2" type="ORF">THIOM_002627</name>
</gene>
<organism evidence="2 3">
    <name type="scientific">Candidatus Thiomargarita nelsonii</name>
    <dbReference type="NCBI Taxonomy" id="1003181"/>
    <lineage>
        <taxon>Bacteria</taxon>
        <taxon>Pseudomonadati</taxon>
        <taxon>Pseudomonadota</taxon>
        <taxon>Gammaproteobacteria</taxon>
        <taxon>Thiotrichales</taxon>
        <taxon>Thiotrichaceae</taxon>
        <taxon>Thiomargarita</taxon>
    </lineage>
</organism>
<protein>
    <submittedName>
        <fullName evidence="2">Uncharacterized protein</fullName>
    </submittedName>
</protein>
<sequence length="50" mass="5766">MAISFDGAVSMSRDEPLPFTSFFIYIRVFSLSLCTNVFNRIDINKFLNLN</sequence>